<dbReference type="EMBL" id="FMVT01000006">
    <property type="protein sequence ID" value="SCY62026.1"/>
    <property type="molecule type" value="Genomic_DNA"/>
</dbReference>
<dbReference type="InterPro" id="IPR007757">
    <property type="entry name" value="MT-A70-like"/>
</dbReference>
<evidence type="ECO:0000313" key="5">
    <source>
        <dbReference type="EMBL" id="SCY62026.1"/>
    </source>
</evidence>
<evidence type="ECO:0000256" key="4">
    <source>
        <dbReference type="PROSITE-ProRule" id="PRU00489"/>
    </source>
</evidence>
<evidence type="ECO:0000256" key="2">
    <source>
        <dbReference type="ARBA" id="ARBA00022679"/>
    </source>
</evidence>
<keyword evidence="6" id="KW-1185">Reference proteome</keyword>
<dbReference type="GO" id="GO:0032259">
    <property type="term" value="P:methylation"/>
    <property type="evidence" value="ECO:0007669"/>
    <property type="project" value="UniProtKB-KW"/>
</dbReference>
<dbReference type="Proteomes" id="UP000199502">
    <property type="component" value="Unassembled WGS sequence"/>
</dbReference>
<keyword evidence="2" id="KW-0808">Transferase</keyword>
<sequence>MTSALHQFHALRPFGGFDLIMADPPWSYEMRSEKGEGKSPHSKYACMSIDEICKLPVSALAAQDCLLWLWGLNTMLPQALRVIQAWGFQYKTGGHWVKTTRNGKLNMGTGYLLRGAGEPFLIATRGAPKTTKGVRSVLMGQIREHSRKPEEAFVAAEKLMPNARRIEVFSRQKRAGWSNWGHEAEKFQEAC</sequence>
<organism evidence="5 6">
    <name type="scientific">Paracoccus tibetensis</name>
    <dbReference type="NCBI Taxonomy" id="336292"/>
    <lineage>
        <taxon>Bacteria</taxon>
        <taxon>Pseudomonadati</taxon>
        <taxon>Pseudomonadota</taxon>
        <taxon>Alphaproteobacteria</taxon>
        <taxon>Rhodobacterales</taxon>
        <taxon>Paracoccaceae</taxon>
        <taxon>Paracoccus</taxon>
    </lineage>
</organism>
<dbReference type="SUPFAM" id="SSF53335">
    <property type="entry name" value="S-adenosyl-L-methionine-dependent methyltransferases"/>
    <property type="match status" value="1"/>
</dbReference>
<dbReference type="PANTHER" id="PTHR12829:SF7">
    <property type="entry name" value="N6-ADENOSINE-METHYLTRANSFERASE CATALYTIC SUBUNIT"/>
    <property type="match status" value="1"/>
</dbReference>
<gene>
    <name evidence="5" type="ORF">SAMN05660710_02130</name>
</gene>
<dbReference type="PROSITE" id="PS51143">
    <property type="entry name" value="MT_A70"/>
    <property type="match status" value="1"/>
</dbReference>
<proteinExistence type="inferred from homology"/>
<reference evidence="5 6" key="1">
    <citation type="submission" date="2016-10" db="EMBL/GenBank/DDBJ databases">
        <authorList>
            <person name="de Groot N.N."/>
        </authorList>
    </citation>
    <scope>NUCLEOTIDE SEQUENCE [LARGE SCALE GENOMIC DNA]</scope>
    <source>
        <strain evidence="5 6">CGMCC 1.8925</strain>
    </source>
</reference>
<dbReference type="STRING" id="336292.SAMN05660710_02130"/>
<evidence type="ECO:0000256" key="1">
    <source>
        <dbReference type="ARBA" id="ARBA00022603"/>
    </source>
</evidence>
<dbReference type="OrthoDB" id="9800596at2"/>
<accession>A0A1G5HE35</accession>
<dbReference type="InterPro" id="IPR029063">
    <property type="entry name" value="SAM-dependent_MTases_sf"/>
</dbReference>
<evidence type="ECO:0000256" key="3">
    <source>
        <dbReference type="ARBA" id="ARBA00022691"/>
    </source>
</evidence>
<comment type="similarity">
    <text evidence="4">Belongs to the MT-A70-like family.</text>
</comment>
<name>A0A1G5HE35_9RHOB</name>
<dbReference type="AlphaFoldDB" id="A0A1G5HE35"/>
<keyword evidence="1 5" id="KW-0489">Methyltransferase</keyword>
<dbReference type="GO" id="GO:0008168">
    <property type="term" value="F:methyltransferase activity"/>
    <property type="evidence" value="ECO:0007669"/>
    <property type="project" value="UniProtKB-KW"/>
</dbReference>
<protein>
    <submittedName>
        <fullName evidence="5">N6-adenosine-specific RNA methylase IME4</fullName>
    </submittedName>
</protein>
<evidence type="ECO:0000313" key="6">
    <source>
        <dbReference type="Proteomes" id="UP000199502"/>
    </source>
</evidence>
<dbReference type="Pfam" id="PF05063">
    <property type="entry name" value="MT-A70"/>
    <property type="match status" value="1"/>
</dbReference>
<keyword evidence="3" id="KW-0949">S-adenosyl-L-methionine</keyword>
<dbReference type="PANTHER" id="PTHR12829">
    <property type="entry name" value="N6-ADENOSINE-METHYLTRANSFERASE"/>
    <property type="match status" value="1"/>
</dbReference>
<dbReference type="RefSeq" id="WP_090743716.1">
    <property type="nucleotide sequence ID" value="NZ_FMVT01000006.1"/>
</dbReference>